<reference evidence="5 6" key="1">
    <citation type="submission" date="2019-01" db="EMBL/GenBank/DDBJ databases">
        <authorList>
            <person name="Chen W.-M."/>
        </authorList>
    </citation>
    <scope>NUCLEOTIDE SEQUENCE [LARGE SCALE GENOMIC DNA]</scope>
    <source>
        <strain evidence="5 6">KYPY4</strain>
    </source>
</reference>
<dbReference type="Proteomes" id="UP000285575">
    <property type="component" value="Unassembled WGS sequence"/>
</dbReference>
<dbReference type="Gene3D" id="2.30.120.10">
    <property type="match status" value="1"/>
</dbReference>
<evidence type="ECO:0000256" key="1">
    <source>
        <dbReference type="ARBA" id="ARBA00006586"/>
    </source>
</evidence>
<dbReference type="SUPFAM" id="SSF56235">
    <property type="entry name" value="N-terminal nucleophile aminohydrolases (Ntn hydrolases)"/>
    <property type="match status" value="1"/>
</dbReference>
<proteinExistence type="inferred from homology"/>
<comment type="cofactor">
    <cofactor evidence="4">
        <name>Ca(2+)</name>
        <dbReference type="ChEBI" id="CHEBI:29108"/>
    </cofactor>
    <text evidence="4">Binds 1 Ca(2+) ion per dimer.</text>
</comment>
<dbReference type="CDD" id="cd03747">
    <property type="entry name" value="Ntn_PGA_like"/>
    <property type="match status" value="1"/>
</dbReference>
<evidence type="ECO:0000256" key="4">
    <source>
        <dbReference type="PIRSR" id="PIRSR001227-2"/>
    </source>
</evidence>
<dbReference type="InterPro" id="IPR043146">
    <property type="entry name" value="Penicillin_amidase_N_B-knob"/>
</dbReference>
<keyword evidence="4" id="KW-0106">Calcium</keyword>
<dbReference type="PIRSF" id="PIRSF001227">
    <property type="entry name" value="Pen_acylase"/>
    <property type="match status" value="1"/>
</dbReference>
<evidence type="ECO:0000256" key="3">
    <source>
        <dbReference type="ARBA" id="ARBA00023145"/>
    </source>
</evidence>
<feature type="binding site" evidence="4">
    <location>
        <position position="335"/>
    </location>
    <ligand>
        <name>Ca(2+)</name>
        <dbReference type="ChEBI" id="CHEBI:29108"/>
    </ligand>
</feature>
<dbReference type="EMBL" id="SACR01000002">
    <property type="protein sequence ID" value="RVU47101.1"/>
    <property type="molecule type" value="Genomic_DNA"/>
</dbReference>
<comment type="caution">
    <text evidence="5">The sequence shown here is derived from an EMBL/GenBank/DDBJ whole genome shotgun (WGS) entry which is preliminary data.</text>
</comment>
<accession>A0A437RJZ5</accession>
<keyword evidence="6" id="KW-1185">Reference proteome</keyword>
<dbReference type="InterPro" id="IPR023343">
    <property type="entry name" value="Penicillin_amidase_dom1"/>
</dbReference>
<dbReference type="InterPro" id="IPR002692">
    <property type="entry name" value="S45"/>
</dbReference>
<dbReference type="InterPro" id="IPR043147">
    <property type="entry name" value="Penicillin_amidase_A-knob"/>
</dbReference>
<feature type="binding site" evidence="4">
    <location>
        <position position="338"/>
    </location>
    <ligand>
        <name>Ca(2+)</name>
        <dbReference type="ChEBI" id="CHEBI:29108"/>
    </ligand>
</feature>
<dbReference type="PANTHER" id="PTHR34218:SF4">
    <property type="entry name" value="ACYL-HOMOSERINE LACTONE ACYLASE QUIP"/>
    <property type="match status" value="1"/>
</dbReference>
<keyword evidence="4" id="KW-0479">Metal-binding</keyword>
<dbReference type="Pfam" id="PF01804">
    <property type="entry name" value="Penicil_amidase"/>
    <property type="match status" value="1"/>
</dbReference>
<comment type="similarity">
    <text evidence="1">Belongs to the peptidase S45 family.</text>
</comment>
<dbReference type="AlphaFoldDB" id="A0A437RJZ5"/>
<evidence type="ECO:0000313" key="6">
    <source>
        <dbReference type="Proteomes" id="UP000285575"/>
    </source>
</evidence>
<dbReference type="InterPro" id="IPR029055">
    <property type="entry name" value="Ntn_hydrolases_N"/>
</dbReference>
<keyword evidence="3" id="KW-0865">Zymogen</keyword>
<organism evidence="5 6">
    <name type="scientific">Rubrivivax rivuli</name>
    <dbReference type="NCBI Taxonomy" id="1862385"/>
    <lineage>
        <taxon>Bacteria</taxon>
        <taxon>Pseudomonadati</taxon>
        <taxon>Pseudomonadota</taxon>
        <taxon>Betaproteobacteria</taxon>
        <taxon>Burkholderiales</taxon>
        <taxon>Sphaerotilaceae</taxon>
        <taxon>Rubrivivax</taxon>
    </lineage>
</organism>
<feature type="binding site" evidence="4">
    <location>
        <position position="188"/>
    </location>
    <ligand>
        <name>Ca(2+)</name>
        <dbReference type="ChEBI" id="CHEBI:29108"/>
    </ligand>
</feature>
<evidence type="ECO:0000256" key="2">
    <source>
        <dbReference type="ARBA" id="ARBA00022801"/>
    </source>
</evidence>
<dbReference type="GO" id="GO:0016811">
    <property type="term" value="F:hydrolase activity, acting on carbon-nitrogen (but not peptide) bonds, in linear amides"/>
    <property type="evidence" value="ECO:0007669"/>
    <property type="project" value="InterPro"/>
</dbReference>
<keyword evidence="2" id="KW-0378">Hydrolase</keyword>
<dbReference type="InterPro" id="IPR014395">
    <property type="entry name" value="Pen/GL7ACA/AHL_acylase"/>
</dbReference>
<dbReference type="Gene3D" id="3.60.20.10">
    <property type="entry name" value="Glutamine Phosphoribosylpyrophosphate, subunit 1, domain 1"/>
    <property type="match status" value="1"/>
</dbReference>
<dbReference type="OrthoDB" id="9760084at2"/>
<sequence>MKTWIKRGAWALLAVVVLALAAGLIYARRTLPVTEGRLALPGVQAELRIERDAQGIPSIRAASERDAWYGLGVAHAQDRLWQLETHRRIAAGRLAEVFGPSALETDRFLRALGVRRAAQQQWQRLPESSRLALQAYADGINAVLSDGLRARPPEFVILGVQPEPWTPVDSLGWATMMAWDLGGNWSTELLRLRLSLQMPVARVHQLLPPYPGEQPRPTLDFSALYRGLGLDGQKTTVTAWGRLPDIAPESGIEGVGSNNWVLAGSGTTTGAPLLANDPHLKLSTPALWYFARLEAPGANGVAPLKVAGATLPGIPGVVLGQNAHIAWGFTNTAPDVQDLYLEKLDPQDPNRYRTPEGWAVFETVTEIVKVKGQPDVAMTVRRSRHGPVISDAGNAPDVLGPAERPTHVLALRWTALDVDSDPIAPAFAMQRAESVAAFVAAARGWVAPMQSMVVADKAGRIGLVAPGRVPLRRADNDLQGLAPAPGWEAKYDWAGWVPADETPREFDPPRGWIATANQRIVPADYPHYLTSEWALPYRQQRIEQVLGAKPKHSLDDLAALLADEMSLAVAPLLPFALKAKSVHPLAPTAQALLKDFDGRMAADRAAPLIYWAWQRQLARAVFADDVSEALWEKSLAGRNFQDALERVLKADDAAWCDQRDTPLAENCADQAGLALTRALGELQQRFGADLTKWRWGDAHQARGEHRPFSRVPVLHRLFELRAPVGGDTHTVNVSRVNLRPDKLTGDLFHSDHGPSLRALYDLGDPQQSRVMSSTGQSGNVFSAAYRSFLKPWVAVQYVPLWPRAGEAGELLVVTPARP</sequence>
<dbReference type="Gene3D" id="1.10.1400.10">
    <property type="match status" value="1"/>
</dbReference>
<evidence type="ECO:0000313" key="5">
    <source>
        <dbReference type="EMBL" id="RVU47101.1"/>
    </source>
</evidence>
<name>A0A437RJZ5_9BURK</name>
<dbReference type="Gene3D" id="1.10.439.10">
    <property type="entry name" value="Penicillin Amidohydrolase, domain 1"/>
    <property type="match status" value="1"/>
</dbReference>
<dbReference type="GO" id="GO:0046872">
    <property type="term" value="F:metal ion binding"/>
    <property type="evidence" value="ECO:0007669"/>
    <property type="project" value="UniProtKB-KW"/>
</dbReference>
<dbReference type="RefSeq" id="WP_128227570.1">
    <property type="nucleotide sequence ID" value="NZ_SACR01000002.1"/>
</dbReference>
<protein>
    <submittedName>
        <fullName evidence="5">Penicillin acylase family protein</fullName>
    </submittedName>
</protein>
<dbReference type="GO" id="GO:0017000">
    <property type="term" value="P:antibiotic biosynthetic process"/>
    <property type="evidence" value="ECO:0007669"/>
    <property type="project" value="InterPro"/>
</dbReference>
<dbReference type="PANTHER" id="PTHR34218">
    <property type="entry name" value="PEPTIDASE S45 PENICILLIN AMIDASE"/>
    <property type="match status" value="1"/>
</dbReference>
<gene>
    <name evidence="5" type="ORF">EOE66_04865</name>
</gene>